<reference evidence="2" key="1">
    <citation type="submission" date="2020-06" db="EMBL/GenBank/DDBJ databases">
        <authorList>
            <person name="Ji K."/>
            <person name="Li J."/>
        </authorList>
    </citation>
    <scope>NUCLEOTIDE SEQUENCE</scope>
    <source>
        <strain evidence="2">JKM2019</strain>
        <tissue evidence="2">Whole body</tissue>
    </source>
</reference>
<dbReference type="Proteomes" id="UP000828236">
    <property type="component" value="Unassembled WGS sequence"/>
</dbReference>
<feature type="compositionally biased region" description="Low complexity" evidence="1">
    <location>
        <begin position="474"/>
        <end position="483"/>
    </location>
</feature>
<feature type="compositionally biased region" description="Low complexity" evidence="1">
    <location>
        <begin position="1320"/>
        <end position="1348"/>
    </location>
</feature>
<feature type="region of interest" description="Disordered" evidence="1">
    <location>
        <begin position="1319"/>
        <end position="1373"/>
    </location>
</feature>
<sequence length="1373" mass="155016">MTANIPTILTNCDDDNITIKQQRQKPSTATIRSIQPVISSTTSSLTTTVKTTSTINNSQQRLNAIGLITNRNNNNRLTSTAISTNNSISLQSSYSCSKNNHHNTSSASNTVANINNASMETNHKDGGGGGIDTDTNHQHYRHSSASSVAGGGSADFSSSSSPSSSTPTTPIHEYRKSSTLLNTTKNRSILINTGNMINRSTSIGKSSIDDLVQTKLKPSSSSSSSSSTTTITVTKSEQKNSKPLRSISSSTINNQNYRINDSTRSTTMKQLLKFIKKSSPEMLFLLDKSAQLSYQMALFERKLDYLEKIFINNNNTNNNNNNNNNSDNPYENDDDSLLWSKVINRTRAWIADSRKKNIFLTNYELKQLAMNKTSKEKILEEWKTLVAKNNNEQKPLKMFTAENSMNAAMNTTNNELIMLLDQIAQFSSNIISKSRKKQSHNSSENNMKQNDEYDDLNVSARDGATEFHGDNNDDSSNQNQTNNCEKQQNANQSMMEENDPKSFLHRLLINNRISNNEYDDNDDECIQKRKNEHLLERLKPDILQALVQIIKTNSLLVQVQREFDILMCAHLKSFSRSLSKQQQQQQQVTHHHGHNDVNQIIMGTSPPLLSSLPLSFNGGCEYQQQLLTKRIKSNSSNQNKLRTTQQQQQIFNVNNNNNGNKSMAASHPASYNCCMNNMNQTLNPKLSQTQTNRMMVDELTQYVGDCCMVNKLSQNNNFVSDGDSGGEFTATTVTNDFNQCVTDDELSSLLNQIALCSQKIIEQSENSTGGVTINNTANSSSNNSTSSSGCCCSTSIDAKCCSISNHHHQQQQQPSQPLPMTPSTLALRSQHYRQIGKDPISPYIDQMMINSQEIGLPDRYYYMNPTGSVQNLARNHANYHSSPIRTYANSMSFNNHHHPFHHHHNHLLNHHDENILDSQQPIFNESMKKLNNCYSSPSSKRILHEQYLGCPLEEPLIDRVSNNMTGFMLASSTFDMLSPHHVDHNPNYMAARHRSSLGQHQNQFHHLDHRQSVDGQCLNDPINDCINPTNAFIFDPNVDVESFLMEVEKELDENRFTSAPPFMNPATDFDNGTPTHHNRNNHVYNGRSSHHHQHYNHRCSSMNRSTNLRDECCQRRSSTIVQPLASSSPLHRNEQSISKCSPGSYPSPLVTNNNATSTMHTPLMSSIHSDHQRNHFNHNNNNENHHHHHVDCSNARYSDHQSLILAGGNWKLSQRNSINDFGRFNISLGNLSNNNNNNQLNGHQQHFSSTMTSMMASNGSIQQQPSSSSTTTNTAMMTDQTKISHDLLDKYRTQVSYRVNEETDRQLKEIDQWLYKHLEQTQQQQQQQSPNRTNINNNNNNSSRLHLNQDIGSIRQQQQQQQQKSTTTERQQK</sequence>
<feature type="compositionally biased region" description="Polar residues" evidence="1">
    <location>
        <begin position="1364"/>
        <end position="1373"/>
    </location>
</feature>
<feature type="region of interest" description="Disordered" evidence="1">
    <location>
        <begin position="118"/>
        <end position="180"/>
    </location>
</feature>
<protein>
    <submittedName>
        <fullName evidence="2">Uncharacterized protein</fullName>
    </submittedName>
</protein>
<accession>A0A9D4P5U2</accession>
<feature type="region of interest" description="Disordered" evidence="1">
    <location>
        <begin position="434"/>
        <end position="453"/>
    </location>
</feature>
<feature type="region of interest" description="Disordered" evidence="1">
    <location>
        <begin position="462"/>
        <end position="496"/>
    </location>
</feature>
<evidence type="ECO:0000313" key="2">
    <source>
        <dbReference type="EMBL" id="KAH7644761.1"/>
    </source>
</evidence>
<feature type="compositionally biased region" description="Polar residues" evidence="1">
    <location>
        <begin position="1125"/>
        <end position="1141"/>
    </location>
</feature>
<feature type="compositionally biased region" description="Polar residues" evidence="1">
    <location>
        <begin position="241"/>
        <end position="261"/>
    </location>
</feature>
<dbReference type="EMBL" id="SDOV01000001">
    <property type="protein sequence ID" value="KAH7644761.1"/>
    <property type="molecule type" value="Genomic_DNA"/>
</dbReference>
<feature type="region of interest" description="Disordered" evidence="1">
    <location>
        <begin position="215"/>
        <end position="261"/>
    </location>
</feature>
<organism evidence="2">
    <name type="scientific">Dermatophagoides farinae</name>
    <name type="common">American house dust mite</name>
    <dbReference type="NCBI Taxonomy" id="6954"/>
    <lineage>
        <taxon>Eukaryota</taxon>
        <taxon>Metazoa</taxon>
        <taxon>Ecdysozoa</taxon>
        <taxon>Arthropoda</taxon>
        <taxon>Chelicerata</taxon>
        <taxon>Arachnida</taxon>
        <taxon>Acari</taxon>
        <taxon>Acariformes</taxon>
        <taxon>Sarcoptiformes</taxon>
        <taxon>Astigmata</taxon>
        <taxon>Psoroptidia</taxon>
        <taxon>Analgoidea</taxon>
        <taxon>Pyroglyphidae</taxon>
        <taxon>Dermatophagoidinae</taxon>
        <taxon>Dermatophagoides</taxon>
    </lineage>
</organism>
<evidence type="ECO:0000256" key="1">
    <source>
        <dbReference type="SAM" id="MobiDB-lite"/>
    </source>
</evidence>
<feature type="region of interest" description="Disordered" evidence="1">
    <location>
        <begin position="1125"/>
        <end position="1146"/>
    </location>
</feature>
<feature type="compositionally biased region" description="Low complexity" evidence="1">
    <location>
        <begin position="143"/>
        <end position="170"/>
    </location>
</feature>
<feature type="compositionally biased region" description="Polar residues" evidence="1">
    <location>
        <begin position="484"/>
        <end position="495"/>
    </location>
</feature>
<comment type="caution">
    <text evidence="2">The sequence shown here is derived from an EMBL/GenBank/DDBJ whole genome shotgun (WGS) entry which is preliminary data.</text>
</comment>
<proteinExistence type="predicted"/>
<feature type="compositionally biased region" description="Low complexity" evidence="1">
    <location>
        <begin position="219"/>
        <end position="235"/>
    </location>
</feature>
<name>A0A9D4P5U2_DERFA</name>
<reference evidence="2" key="2">
    <citation type="journal article" date="2021" name="World Allergy Organ. J.">
        <title>Chromosome-level assembly of Dermatophagoides farinae genome and transcriptome reveals two novel allergens Der f 37 and Der f 39.</title>
        <authorList>
            <person name="Chen J."/>
            <person name="Cai Z."/>
            <person name="Fan D."/>
            <person name="Hu J."/>
            <person name="Hou Y."/>
            <person name="He Y."/>
            <person name="Zhang Z."/>
            <person name="Zhao Z."/>
            <person name="Gao P."/>
            <person name="Hu W."/>
            <person name="Sun J."/>
            <person name="Li J."/>
            <person name="Ji K."/>
        </authorList>
    </citation>
    <scope>NUCLEOTIDE SEQUENCE</scope>
    <source>
        <strain evidence="2">JKM2019</strain>
    </source>
</reference>
<gene>
    <name evidence="2" type="ORF">HUG17_0299</name>
</gene>